<feature type="region of interest" description="Disordered" evidence="10">
    <location>
        <begin position="75"/>
        <end position="110"/>
    </location>
</feature>
<keyword evidence="6" id="KW-0460">Magnesium</keyword>
<reference evidence="12" key="3">
    <citation type="journal article" date="2017" name="Nature">
        <title>Genome sequence of the progenitor of the wheat D genome Aegilops tauschii.</title>
        <authorList>
            <person name="Luo M.C."/>
            <person name="Gu Y.Q."/>
            <person name="Puiu D."/>
            <person name="Wang H."/>
            <person name="Twardziok S.O."/>
            <person name="Deal K.R."/>
            <person name="Huo N."/>
            <person name="Zhu T."/>
            <person name="Wang L."/>
            <person name="Wang Y."/>
            <person name="McGuire P.E."/>
            <person name="Liu S."/>
            <person name="Long H."/>
            <person name="Ramasamy R.K."/>
            <person name="Rodriguez J.C."/>
            <person name="Van S.L."/>
            <person name="Yuan L."/>
            <person name="Wang Z."/>
            <person name="Xia Z."/>
            <person name="Xiao L."/>
            <person name="Anderson O.D."/>
            <person name="Ouyang S."/>
            <person name="Liang Y."/>
            <person name="Zimin A.V."/>
            <person name="Pertea G."/>
            <person name="Qi P."/>
            <person name="Bennetzen J.L."/>
            <person name="Dai X."/>
            <person name="Dawson M.W."/>
            <person name="Muller H.G."/>
            <person name="Kugler K."/>
            <person name="Rivarola-Duarte L."/>
            <person name="Spannagl M."/>
            <person name="Mayer K.F.X."/>
            <person name="Lu F.H."/>
            <person name="Bevan M.W."/>
            <person name="Leroy P."/>
            <person name="Li P."/>
            <person name="You F.M."/>
            <person name="Sun Q."/>
            <person name="Liu Z."/>
            <person name="Lyons E."/>
            <person name="Wicker T."/>
            <person name="Salzberg S.L."/>
            <person name="Devos K.M."/>
            <person name="Dvorak J."/>
        </authorList>
    </citation>
    <scope>NUCLEOTIDE SEQUENCE [LARGE SCALE GENOMIC DNA]</scope>
    <source>
        <strain evidence="12">cv. AL8/78</strain>
    </source>
</reference>
<dbReference type="InterPro" id="IPR051132">
    <property type="entry name" value="3-5_Exonuclease_domain"/>
</dbReference>
<dbReference type="FunFam" id="3.30.420.10:FF:000114">
    <property type="entry name" value="Werner Syndrome-like exonuclease"/>
    <property type="match status" value="1"/>
</dbReference>
<feature type="compositionally biased region" description="Acidic residues" evidence="10">
    <location>
        <begin position="46"/>
        <end position="55"/>
    </location>
</feature>
<dbReference type="InterPro" id="IPR002562">
    <property type="entry name" value="3'-5'_exonuclease_dom"/>
</dbReference>
<dbReference type="STRING" id="200361.A0A453A870"/>
<evidence type="ECO:0000259" key="11">
    <source>
        <dbReference type="SMART" id="SM00474"/>
    </source>
</evidence>
<keyword evidence="2" id="KW-0540">Nuclease</keyword>
<evidence type="ECO:0000313" key="13">
    <source>
        <dbReference type="Proteomes" id="UP000015105"/>
    </source>
</evidence>
<feature type="domain" description="3'-5' exonuclease" evidence="11">
    <location>
        <begin position="139"/>
        <end position="321"/>
    </location>
</feature>
<reference evidence="12" key="4">
    <citation type="submission" date="2019-03" db="UniProtKB">
        <authorList>
            <consortium name="EnsemblPlants"/>
        </authorList>
    </citation>
    <scope>IDENTIFICATION</scope>
</reference>
<name>A0A453A870_AEGTS</name>
<dbReference type="Pfam" id="PF01612">
    <property type="entry name" value="DNA_pol_A_exo1"/>
    <property type="match status" value="1"/>
</dbReference>
<evidence type="ECO:0000256" key="4">
    <source>
        <dbReference type="ARBA" id="ARBA00022801"/>
    </source>
</evidence>
<reference evidence="13" key="1">
    <citation type="journal article" date="2014" name="Science">
        <title>Ancient hybridizations among the ancestral genomes of bread wheat.</title>
        <authorList>
            <consortium name="International Wheat Genome Sequencing Consortium,"/>
            <person name="Marcussen T."/>
            <person name="Sandve S.R."/>
            <person name="Heier L."/>
            <person name="Spannagl M."/>
            <person name="Pfeifer M."/>
            <person name="Jakobsen K.S."/>
            <person name="Wulff B.B."/>
            <person name="Steuernagel B."/>
            <person name="Mayer K.F."/>
            <person name="Olsen O.A."/>
        </authorList>
    </citation>
    <scope>NUCLEOTIDE SEQUENCE [LARGE SCALE GENOMIC DNA]</scope>
    <source>
        <strain evidence="13">cv. AL8/78</strain>
    </source>
</reference>
<evidence type="ECO:0000256" key="1">
    <source>
        <dbReference type="ARBA" id="ARBA00004123"/>
    </source>
</evidence>
<evidence type="ECO:0000313" key="12">
    <source>
        <dbReference type="EnsemblPlants" id="AET2Gv20022600.1"/>
    </source>
</evidence>
<organism evidence="12 13">
    <name type="scientific">Aegilops tauschii subsp. strangulata</name>
    <name type="common">Goatgrass</name>
    <dbReference type="NCBI Taxonomy" id="200361"/>
    <lineage>
        <taxon>Eukaryota</taxon>
        <taxon>Viridiplantae</taxon>
        <taxon>Streptophyta</taxon>
        <taxon>Embryophyta</taxon>
        <taxon>Tracheophyta</taxon>
        <taxon>Spermatophyta</taxon>
        <taxon>Magnoliopsida</taxon>
        <taxon>Liliopsida</taxon>
        <taxon>Poales</taxon>
        <taxon>Poaceae</taxon>
        <taxon>BOP clade</taxon>
        <taxon>Pooideae</taxon>
        <taxon>Triticodae</taxon>
        <taxon>Triticeae</taxon>
        <taxon>Triticinae</taxon>
        <taxon>Aegilops</taxon>
    </lineage>
</organism>
<keyword evidence="3" id="KW-0479">Metal-binding</keyword>
<dbReference type="GO" id="GO:0003676">
    <property type="term" value="F:nucleic acid binding"/>
    <property type="evidence" value="ECO:0007669"/>
    <property type="project" value="InterPro"/>
</dbReference>
<evidence type="ECO:0000256" key="8">
    <source>
        <dbReference type="ARBA" id="ARBA00040531"/>
    </source>
</evidence>
<evidence type="ECO:0000256" key="5">
    <source>
        <dbReference type="ARBA" id="ARBA00022839"/>
    </source>
</evidence>
<evidence type="ECO:0000256" key="9">
    <source>
        <dbReference type="ARBA" id="ARBA00042761"/>
    </source>
</evidence>
<evidence type="ECO:0000256" key="7">
    <source>
        <dbReference type="ARBA" id="ARBA00023242"/>
    </source>
</evidence>
<dbReference type="EnsemblPlants" id="AET2Gv20022600.1">
    <property type="protein sequence ID" value="AET2Gv20022600.1"/>
    <property type="gene ID" value="AET2Gv20022600"/>
</dbReference>
<dbReference type="SMART" id="SM00474">
    <property type="entry name" value="35EXOc"/>
    <property type="match status" value="1"/>
</dbReference>
<reference evidence="13" key="2">
    <citation type="journal article" date="2017" name="Nat. Plants">
        <title>The Aegilops tauschii genome reveals multiple impacts of transposons.</title>
        <authorList>
            <person name="Zhao G."/>
            <person name="Zou C."/>
            <person name="Li K."/>
            <person name="Wang K."/>
            <person name="Li T."/>
            <person name="Gao L."/>
            <person name="Zhang X."/>
            <person name="Wang H."/>
            <person name="Yang Z."/>
            <person name="Liu X."/>
            <person name="Jiang W."/>
            <person name="Mao L."/>
            <person name="Kong X."/>
            <person name="Jiao Y."/>
            <person name="Jia J."/>
        </authorList>
    </citation>
    <scope>NUCLEOTIDE SEQUENCE [LARGE SCALE GENOMIC DNA]</scope>
    <source>
        <strain evidence="13">cv. AL8/78</strain>
    </source>
</reference>
<evidence type="ECO:0000256" key="6">
    <source>
        <dbReference type="ARBA" id="ARBA00022842"/>
    </source>
</evidence>
<dbReference type="CDD" id="cd06141">
    <property type="entry name" value="WRN_exo"/>
    <property type="match status" value="1"/>
</dbReference>
<reference evidence="12" key="5">
    <citation type="journal article" date="2021" name="G3 (Bethesda)">
        <title>Aegilops tauschii genome assembly Aet v5.0 features greater sequence contiguity and improved annotation.</title>
        <authorList>
            <person name="Wang L."/>
            <person name="Zhu T."/>
            <person name="Rodriguez J.C."/>
            <person name="Deal K.R."/>
            <person name="Dubcovsky J."/>
            <person name="McGuire P.E."/>
            <person name="Lux T."/>
            <person name="Spannagl M."/>
            <person name="Mayer K.F.X."/>
            <person name="Baldrich P."/>
            <person name="Meyers B.C."/>
            <person name="Huo N."/>
            <person name="Gu Y.Q."/>
            <person name="Zhou H."/>
            <person name="Devos K.M."/>
            <person name="Bennetzen J.L."/>
            <person name="Unver T."/>
            <person name="Budak H."/>
            <person name="Gulick P.J."/>
            <person name="Galiba G."/>
            <person name="Kalapos B."/>
            <person name="Nelson D.R."/>
            <person name="Li P."/>
            <person name="You F.M."/>
            <person name="Luo M.C."/>
            <person name="Dvorak J."/>
        </authorList>
    </citation>
    <scope>NUCLEOTIDE SEQUENCE [LARGE SCALE GENOMIC DNA]</scope>
    <source>
        <strain evidence="12">cv. AL8/78</strain>
    </source>
</reference>
<keyword evidence="7" id="KW-0539">Nucleus</keyword>
<dbReference type="InterPro" id="IPR012337">
    <property type="entry name" value="RNaseH-like_sf"/>
</dbReference>
<dbReference type="PANTHER" id="PTHR13620">
    <property type="entry name" value="3-5 EXONUCLEASE"/>
    <property type="match status" value="1"/>
</dbReference>
<protein>
    <recommendedName>
        <fullName evidence="8">3'-5' exonuclease</fullName>
    </recommendedName>
    <alternativeName>
        <fullName evidence="9">Werner Syndrome-like exonuclease</fullName>
    </alternativeName>
</protein>
<accession>A0A453A870</accession>
<dbReference type="Proteomes" id="UP000015105">
    <property type="component" value="Chromosome 2D"/>
</dbReference>
<dbReference type="Gene3D" id="3.30.420.10">
    <property type="entry name" value="Ribonuclease H-like superfamily/Ribonuclease H"/>
    <property type="match status" value="1"/>
</dbReference>
<comment type="subcellular location">
    <subcellularLocation>
        <location evidence="1">Nucleus</location>
    </subcellularLocation>
</comment>
<proteinExistence type="predicted"/>
<dbReference type="GO" id="GO:0046872">
    <property type="term" value="F:metal ion binding"/>
    <property type="evidence" value="ECO:0007669"/>
    <property type="project" value="UniProtKB-KW"/>
</dbReference>
<evidence type="ECO:0000256" key="10">
    <source>
        <dbReference type="SAM" id="MobiDB-lite"/>
    </source>
</evidence>
<evidence type="ECO:0000256" key="3">
    <source>
        <dbReference type="ARBA" id="ARBA00022723"/>
    </source>
</evidence>
<keyword evidence="5" id="KW-0269">Exonuclease</keyword>
<dbReference type="GO" id="GO:0006139">
    <property type="term" value="P:nucleobase-containing compound metabolic process"/>
    <property type="evidence" value="ECO:0007669"/>
    <property type="project" value="InterPro"/>
</dbReference>
<dbReference type="SUPFAM" id="SSF53098">
    <property type="entry name" value="Ribonuclease H-like"/>
    <property type="match status" value="1"/>
</dbReference>
<dbReference type="GO" id="GO:0008408">
    <property type="term" value="F:3'-5' exonuclease activity"/>
    <property type="evidence" value="ECO:0007669"/>
    <property type="project" value="InterPro"/>
</dbReference>
<dbReference type="GO" id="GO:0005634">
    <property type="term" value="C:nucleus"/>
    <property type="evidence" value="ECO:0007669"/>
    <property type="project" value="UniProtKB-SubCell"/>
</dbReference>
<keyword evidence="13" id="KW-1185">Reference proteome</keyword>
<dbReference type="InterPro" id="IPR036397">
    <property type="entry name" value="RNaseH_sf"/>
</dbReference>
<dbReference type="AlphaFoldDB" id="A0A453A870"/>
<feature type="compositionally biased region" description="Pro residues" evidence="10">
    <location>
        <begin position="88"/>
        <end position="101"/>
    </location>
</feature>
<sequence>QYTGRKKNSIFPPPRDSQVPPPAPASRPPDPAAMEPAAPPALPCPVDDDDDFYWDAEAEAELQAIEAAYAAESAKRRRLPDWSKTPAAPAPAPVRPRPNPVPAAASASSPSWVLLPPTCQGSVKARYQQVSFSGKIVYCRTGAEVEKATREIVRKIESMKASGPVSLGFDLEWKPFPRRGEPPCKVALMQLCLDKTHCYLMHIIHSGVPPILKSLLEDSSSVKVGVCIDNDARKMFNDYEVHVQPLMDLSTVANVKLAGPYKRWSLAALTEMITCKELPKPGNIRMGNWESFVLSKKQLEYAATDAYISWYLYEVLRSFPDYTPDIETEVV</sequence>
<feature type="region of interest" description="Disordered" evidence="10">
    <location>
        <begin position="1"/>
        <end position="55"/>
    </location>
</feature>
<dbReference type="PANTHER" id="PTHR13620:SF109">
    <property type="entry name" value="3'-5' EXONUCLEASE"/>
    <property type="match status" value="1"/>
</dbReference>
<dbReference type="Gramene" id="AET2Gv20022600.1">
    <property type="protein sequence ID" value="AET2Gv20022600.1"/>
    <property type="gene ID" value="AET2Gv20022600"/>
</dbReference>
<keyword evidence="4" id="KW-0378">Hydrolase</keyword>
<feature type="compositionally biased region" description="Pro residues" evidence="10">
    <location>
        <begin position="11"/>
        <end position="43"/>
    </location>
</feature>
<evidence type="ECO:0000256" key="2">
    <source>
        <dbReference type="ARBA" id="ARBA00022722"/>
    </source>
</evidence>